<accession>A0A4Y8LE83</accession>
<name>A0A4Y8LE83_9BACT</name>
<gene>
    <name evidence="4" type="ORF">E2605_01815</name>
</gene>
<dbReference type="SMART" id="SM01360">
    <property type="entry name" value="A2M"/>
    <property type="match status" value="1"/>
</dbReference>
<sequence length="1949" mass="222473">MKKQLFLGLLILFSVGVFAHTNQTSKGMNKYRSQWEQVEKFEKDNLPKSALSVVNRIFKDAVSSKDTPQTIKSLLYINKYKISIDNETDISIFSDIDSLITISNKADDKALLHSLIAEVYLNYYDAVRWQISNRTDIVGYIPKDIKEWTGNIFRDKAAEHLKASVGNESELLKQPVLNYKDILIEGEDSRTLYPTLYDFLIKRAIDQSARMSNSYKGSQSADFDRALKSKGLKASDLALPASDFLKLNFSDNDNLLILGFYQSALKSFKARNMNESVVFTELDRHNYLMRTVGSYTDKYAKGFLLNLERENEAYDYNVEVIYALTQLLQRTGEPDKEDNLTRIYDWCQLGLKKYPKYSRINLLKDVLYNIESPYAQIKGKEVYHPDTKKKTFTLLYRNLKYVNLRIIDKNTQQEVKKKTVNLNPKSTYSQESIDFDIDLNKIGNYNLVIDFDKSVSNDKSERCEFTISRLANFVRNRSQDVYEFYIVDRLTGAPVSDAVITIKKSDSKNIYNDIDQVKTDSKGFAVYDLSRIYNRDKGNLYSYRYSVSKGDDKQNVLAYFSYSYNFQTNEQSGSKEIINLFTDRSIYRPGQTVYFKAVNLLQSKVGDLVLAKNKQYNVELFNVNGERISEKSLTTNDFGSVSGEFVLPKGGLTGQYSIKVGDRYTYFMVEEYKRPTFQVTFDKIDKAYAFGDKVKVIGHAENFSGIKLQDAEVSYNVIQRPFFRWWYGGATETIDNGTVVTNADGSFEVSFVIPQRETSNSRLFGNQIYNYEITASVTDQNGETQEGTSSFVVGDVSVILSTDIGDKIDKASDKKIVVSSTNLNGENILLNGTYVLYSLHANDSINSQVKTGEFKSEETDLMEIMRSLPSAKYQLVLSAKDDKGRNVTAKENFVLYSYNDKQPPIESNEWLVEKKTTFSTAQSAEIAFGVSARDITVLYEIAGNNRVFERRQIKFNNSIEKFCIPYKKEYNKNAVVSFTYIIDEKPYTQQIVLTKEDEKKDLNLKFEVFRDKLKPGQQEEWRISVKDNIGKPAFSELLASMYDSSLDKLNSPNPWNLITASYSPSTGVDLFQRGGGFDDLNQYFYFDNTGRPSYKSMSIDRLNLFGFSFSSNNRIVIRGMSSVPQPAPAPAFAVERLSGSVQGIMDMKSESSVQFTPPVITDDAGIVDNIADKSPVQIRSNFNETAFFYPQLRTDKNGETIISFTVPESNTTWRFRALAYDQNLNTGSLEAIAISRKELMVTPNMPRFIRQADKASISTKISNLSDKTVSGKVRLVFFDPVTDLEKDIKLENKSQIFELAKDASSSVTWLFDVPSDIDMLGVKVIAESESFSDGEQHVLPVLSNRMLVTESMNMNLNKSQTKDFVFDRFVNNKSNSSSNYRLTFEYTGNPAWYAVQALPVLSNPTNENAVNWFASYYVNVLGNFISHQYPKVASMIATWKKQGADKNTMVSKLMQNDELKQVLLEETPWVLEAKDETEQMERLSLLLDLNNSKNQADQAIVKLQELQREDGGWAWYKGMYSSRSITQYVLSGFTQLTHLNAVEYGENVKVMQMNALKYIDSQILKEYEDLKRFNKDWQKLSYLSTNQLEYLYVRSFYRDIPIDQETREAERFYTSIAEKKWTKLNLYEQSLLAVLASQNGNKILNNKIINSLREHATINDEMGMFWANNEIQSFMGQSSVTVHTFLMDAFKNANASDDEMDRMKQWLLKQKQTQLWESTHATIDAIYALLSAGNDWFAASGNSKITINDRILDTKSSVPGVDYIKQSWSGSDITSGMGRVSISKTSEGPSWGTMYWQYYEDLDKITGQKGVLNVDKKLFVEQSSINGKSLVEVSESTPLKVGDKVIIRLTIRSDRDMEFVQLKDMRASCFEPAEILSGIKWRESTYYYQSTKDASTNFFFDLLPKGTYVFEYPVFVNRVGDYSNGITTIQCLYAPEYISHTSGTKVVIK</sequence>
<dbReference type="EMBL" id="SOML01000001">
    <property type="protein sequence ID" value="TFD98846.1"/>
    <property type="molecule type" value="Genomic_DNA"/>
</dbReference>
<comment type="caution">
    <text evidence="4">The sequence shown here is derived from an EMBL/GenBank/DDBJ whole genome shotgun (WGS) entry which is preliminary data.</text>
</comment>
<dbReference type="Pfam" id="PF00207">
    <property type="entry name" value="A2M"/>
    <property type="match status" value="1"/>
</dbReference>
<comment type="similarity">
    <text evidence="1">Belongs to the protease inhibitor I39 (alpha-2-macroglobulin) family. Bacterial alpha-2-macroglobulin subfamily.</text>
</comment>
<evidence type="ECO:0000256" key="1">
    <source>
        <dbReference type="ARBA" id="ARBA00010556"/>
    </source>
</evidence>
<dbReference type="PANTHER" id="PTHR40094:SF1">
    <property type="entry name" value="UBIQUITIN DOMAIN-CONTAINING PROTEIN"/>
    <property type="match status" value="1"/>
</dbReference>
<evidence type="ECO:0000259" key="3">
    <source>
        <dbReference type="SMART" id="SM01360"/>
    </source>
</evidence>
<dbReference type="InterPro" id="IPR041246">
    <property type="entry name" value="Bact_MG10"/>
</dbReference>
<dbReference type="GO" id="GO:0004866">
    <property type="term" value="F:endopeptidase inhibitor activity"/>
    <property type="evidence" value="ECO:0007669"/>
    <property type="project" value="InterPro"/>
</dbReference>
<dbReference type="PANTHER" id="PTHR40094">
    <property type="entry name" value="ALPHA-2-MACROGLOBULIN HOMOLOG"/>
    <property type="match status" value="1"/>
</dbReference>
<dbReference type="SUPFAM" id="SSF48239">
    <property type="entry name" value="Terpenoid cyclases/Protein prenyltransferases"/>
    <property type="match status" value="1"/>
</dbReference>
<keyword evidence="2" id="KW-0732">Signal</keyword>
<dbReference type="Gene3D" id="1.50.10.20">
    <property type="match status" value="1"/>
</dbReference>
<proteinExistence type="inferred from homology"/>
<evidence type="ECO:0000313" key="4">
    <source>
        <dbReference type="EMBL" id="TFD98846.1"/>
    </source>
</evidence>
<dbReference type="InterPro" id="IPR002890">
    <property type="entry name" value="MG2"/>
</dbReference>
<dbReference type="OrthoDB" id="9767116at2"/>
<dbReference type="Pfam" id="PF17973">
    <property type="entry name" value="bMG10"/>
    <property type="match status" value="1"/>
</dbReference>
<feature type="signal peptide" evidence="2">
    <location>
        <begin position="1"/>
        <end position="19"/>
    </location>
</feature>
<dbReference type="Pfam" id="PF01835">
    <property type="entry name" value="MG2"/>
    <property type="match status" value="1"/>
</dbReference>
<evidence type="ECO:0000313" key="5">
    <source>
        <dbReference type="Proteomes" id="UP000297861"/>
    </source>
</evidence>
<feature type="domain" description="Alpha-2-macroglobulin" evidence="3">
    <location>
        <begin position="1185"/>
        <end position="1275"/>
    </location>
</feature>
<dbReference type="InterPro" id="IPR001599">
    <property type="entry name" value="Macroglobln_a2"/>
</dbReference>
<evidence type="ECO:0000256" key="2">
    <source>
        <dbReference type="SAM" id="SignalP"/>
    </source>
</evidence>
<keyword evidence="5" id="KW-1185">Reference proteome</keyword>
<dbReference type="Proteomes" id="UP000297861">
    <property type="component" value="Unassembled WGS sequence"/>
</dbReference>
<dbReference type="InterPro" id="IPR008930">
    <property type="entry name" value="Terpenoid_cyclase/PrenylTrfase"/>
</dbReference>
<organism evidence="4 5">
    <name type="scientific">Dysgonomonas capnocytophagoides</name>
    <dbReference type="NCBI Taxonomy" id="45254"/>
    <lineage>
        <taxon>Bacteria</taxon>
        <taxon>Pseudomonadati</taxon>
        <taxon>Bacteroidota</taxon>
        <taxon>Bacteroidia</taxon>
        <taxon>Bacteroidales</taxon>
        <taxon>Dysgonomonadaceae</taxon>
        <taxon>Dysgonomonas</taxon>
    </lineage>
</organism>
<dbReference type="Gene3D" id="2.60.40.1930">
    <property type="match status" value="1"/>
</dbReference>
<dbReference type="STRING" id="1121485.GCA_000426485_00035"/>
<dbReference type="RefSeq" id="WP_134435308.1">
    <property type="nucleotide sequence ID" value="NZ_SOML01000001.1"/>
</dbReference>
<dbReference type="InterPro" id="IPR051802">
    <property type="entry name" value="YfhM-like"/>
</dbReference>
<feature type="chain" id="PRO_5021382369" description="Alpha-2-macroglobulin domain-containing protein" evidence="2">
    <location>
        <begin position="20"/>
        <end position="1949"/>
    </location>
</feature>
<protein>
    <recommendedName>
        <fullName evidence="3">Alpha-2-macroglobulin domain-containing protein</fullName>
    </recommendedName>
</protein>
<reference evidence="4 5" key="1">
    <citation type="submission" date="2019-03" db="EMBL/GenBank/DDBJ databases">
        <title>San Antonio Military Medical Center submission to MRSN (WRAIR), pending publication.</title>
        <authorList>
            <person name="Blyth D.M."/>
            <person name="Mccarthy S.L."/>
            <person name="Schall S.E."/>
            <person name="Stam J.A."/>
            <person name="Ong A.C."/>
            <person name="Mcgann P.T."/>
        </authorList>
    </citation>
    <scope>NUCLEOTIDE SEQUENCE [LARGE SCALE GENOMIC DNA]</scope>
    <source>
        <strain evidence="4 5">MRSN571793</strain>
    </source>
</reference>